<protein>
    <submittedName>
        <fullName evidence="1">Uncharacterized protein</fullName>
    </submittedName>
</protein>
<evidence type="ECO:0000313" key="1">
    <source>
        <dbReference type="EMBL" id="AKH46084.1"/>
    </source>
</evidence>
<proteinExistence type="predicted"/>
<name>A0A0F7L0M5_9VIRU</name>
<accession>A0A0F7L0M5</accession>
<reference evidence="1" key="1">
    <citation type="journal article" date="2015" name="Front. Microbiol.">
        <title>Combining genomic sequencing methods to explore viral diversity and reveal potential virus-host interactions.</title>
        <authorList>
            <person name="Chow C.E."/>
            <person name="Winget D.M."/>
            <person name="White R.A.III."/>
            <person name="Hallam S.J."/>
            <person name="Suttle C.A."/>
        </authorList>
    </citation>
    <scope>NUCLEOTIDE SEQUENCE</scope>
    <source>
        <strain evidence="1">Anoxic3_4</strain>
    </source>
</reference>
<dbReference type="EMBL" id="KR029579">
    <property type="protein sequence ID" value="AKH46084.1"/>
    <property type="molecule type" value="Genomic_DNA"/>
</dbReference>
<sequence length="58" mass="6903">MKVRFEVERTFPLEQFGNIKPRIVLEDEVVTEAERANFFQTAEGFALERLSIFKKRLQ</sequence>
<organism evidence="1">
    <name type="scientific">uncultured marine virus</name>
    <dbReference type="NCBI Taxonomy" id="186617"/>
    <lineage>
        <taxon>Viruses</taxon>
        <taxon>environmental samples</taxon>
    </lineage>
</organism>
<reference evidence="1" key="2">
    <citation type="submission" date="2015-03" db="EMBL/GenBank/DDBJ databases">
        <authorList>
            <person name="Chow C.-E.T."/>
            <person name="Winget D.M."/>
            <person name="White R.A.III."/>
            <person name="Hallam S.J."/>
            <person name="Suttle C.A."/>
        </authorList>
    </citation>
    <scope>NUCLEOTIDE SEQUENCE</scope>
    <source>
        <strain evidence="1">Anoxic3_4</strain>
    </source>
</reference>